<dbReference type="KEGG" id="xyl:ET495_08690"/>
<evidence type="ECO:0000313" key="1">
    <source>
        <dbReference type="EMBL" id="QAY63311.1"/>
    </source>
</evidence>
<dbReference type="InterPro" id="IPR011051">
    <property type="entry name" value="RmlC_Cupin_sf"/>
</dbReference>
<proteinExistence type="predicted"/>
<name>A0A4V0YE83_9MICO</name>
<accession>A0A4V0YE83</accession>
<dbReference type="PANTHER" id="PTHR36169">
    <property type="entry name" value="ETHANOLAMINE UTILIZATION PROTEIN EUTQ"/>
    <property type="match status" value="1"/>
</dbReference>
<dbReference type="PANTHER" id="PTHR36169:SF1">
    <property type="entry name" value="ACETATE KINASE EUTQ"/>
    <property type="match status" value="1"/>
</dbReference>
<dbReference type="RefSeq" id="WP_129204289.1">
    <property type="nucleotide sequence ID" value="NZ_CP035495.1"/>
</dbReference>
<dbReference type="InterPro" id="IPR014710">
    <property type="entry name" value="RmlC-like_jellyroll"/>
</dbReference>
<dbReference type="SUPFAM" id="SSF51182">
    <property type="entry name" value="RmlC-like cupins"/>
    <property type="match status" value="1"/>
</dbReference>
<sequence>MGRIAISAADVRAAGEGGRLELPAGAVVTPLAREVAGDLGVTLVEAAPATGLRPSQAPAAPVVPALPQAPCPSAGPAADAVEARVRAIVASLLGAGTAPVPSAPSLPARPVVLARASEAPLAPFGYPGPEPGQDVRTADVVTSADGAPMAAGYMTLTKGSFPWTLTYDEVQVVLEGELRIGTPDGERVGRPGDVLYVPRGSRITFGTPGWAKFVYVTFPADWEENLR</sequence>
<gene>
    <name evidence="1" type="ORF">ET495_08690</name>
</gene>
<protein>
    <submittedName>
        <fullName evidence="1">DUF861 domain-containing protein</fullName>
    </submittedName>
</protein>
<dbReference type="AlphaFoldDB" id="A0A4V0YE83"/>
<evidence type="ECO:0000313" key="2">
    <source>
        <dbReference type="Proteomes" id="UP000291758"/>
    </source>
</evidence>
<reference evidence="1 2" key="1">
    <citation type="submission" date="2019-01" db="EMBL/GenBank/DDBJ databases">
        <title>Genome sequencing of strain 2JSPR-7.</title>
        <authorList>
            <person name="Heo J."/>
            <person name="Kim S.-J."/>
            <person name="Kim J.-S."/>
            <person name="Hong S.-B."/>
            <person name="Kwon S.-W."/>
        </authorList>
    </citation>
    <scope>NUCLEOTIDE SEQUENCE [LARGE SCALE GENOMIC DNA]</scope>
    <source>
        <strain evidence="1 2">2JSPR-7</strain>
    </source>
</reference>
<dbReference type="EMBL" id="CP035495">
    <property type="protein sequence ID" value="QAY63311.1"/>
    <property type="molecule type" value="Genomic_DNA"/>
</dbReference>
<dbReference type="CDD" id="cd02228">
    <property type="entry name" value="cupin_EutQ"/>
    <property type="match status" value="1"/>
</dbReference>
<dbReference type="InterPro" id="IPR010424">
    <property type="entry name" value="EutQ"/>
</dbReference>
<organism evidence="1 2">
    <name type="scientific">Xylanimonas allomyrinae</name>
    <dbReference type="NCBI Taxonomy" id="2509459"/>
    <lineage>
        <taxon>Bacteria</taxon>
        <taxon>Bacillati</taxon>
        <taxon>Actinomycetota</taxon>
        <taxon>Actinomycetes</taxon>
        <taxon>Micrococcales</taxon>
        <taxon>Promicromonosporaceae</taxon>
        <taxon>Xylanimonas</taxon>
    </lineage>
</organism>
<dbReference type="Proteomes" id="UP000291758">
    <property type="component" value="Chromosome"/>
</dbReference>
<keyword evidence="2" id="KW-1185">Reference proteome</keyword>
<dbReference type="OrthoDB" id="3828611at2"/>
<dbReference type="Gene3D" id="2.60.120.10">
    <property type="entry name" value="Jelly Rolls"/>
    <property type="match status" value="1"/>
</dbReference>
<dbReference type="Pfam" id="PF06249">
    <property type="entry name" value="EutQ"/>
    <property type="match status" value="1"/>
</dbReference>